<dbReference type="AlphaFoldDB" id="A0A2G9V3Q7"/>
<proteinExistence type="predicted"/>
<dbReference type="OrthoDB" id="5823879at2759"/>
<accession>A0A2G9V3Q7</accession>
<dbReference type="Proteomes" id="UP000230423">
    <property type="component" value="Unassembled WGS sequence"/>
</dbReference>
<sequence>MLSDLFANFEIDEAETNKERGKQCTPEDYLAENHYVGWFLNKASLNSHKTDEDRELISYKAAYFYHNSKYKEAFDIPSFPVELLLSHLHDYELCALDYGDQLQYLSMKKDVYAVVTLPDASQNFIDTVCLLCASVDLPEHWLAFGQRRSLNVGDNFRIGYMTRAVLLLERHSKHAHGFVSRVIKKKMIDLREQLAEIGSHESLEEARQKMGFDMVSHDETVESSEEKSQPVHDSRSKIEVYKSAEECQIIIERFKCKFSWMFEGCALR</sequence>
<keyword evidence="2" id="KW-1185">Reference proteome</keyword>
<evidence type="ECO:0000313" key="2">
    <source>
        <dbReference type="Proteomes" id="UP000230423"/>
    </source>
</evidence>
<protein>
    <submittedName>
        <fullName evidence="1">Uncharacterized protein</fullName>
    </submittedName>
</protein>
<dbReference type="EMBL" id="KZ345010">
    <property type="protein sequence ID" value="PIO77117.1"/>
    <property type="molecule type" value="Genomic_DNA"/>
</dbReference>
<reference evidence="1 2" key="1">
    <citation type="submission" date="2015-09" db="EMBL/GenBank/DDBJ databases">
        <title>Draft genome of the parasitic nematode Teladorsagia circumcincta isolate WARC Sus (inbred).</title>
        <authorList>
            <person name="Mitreva M."/>
        </authorList>
    </citation>
    <scope>NUCLEOTIDE SEQUENCE [LARGE SCALE GENOMIC DNA]</scope>
    <source>
        <strain evidence="1 2">S</strain>
    </source>
</reference>
<organism evidence="1 2">
    <name type="scientific">Teladorsagia circumcincta</name>
    <name type="common">Brown stomach worm</name>
    <name type="synonym">Ostertagia circumcincta</name>
    <dbReference type="NCBI Taxonomy" id="45464"/>
    <lineage>
        <taxon>Eukaryota</taxon>
        <taxon>Metazoa</taxon>
        <taxon>Ecdysozoa</taxon>
        <taxon>Nematoda</taxon>
        <taxon>Chromadorea</taxon>
        <taxon>Rhabditida</taxon>
        <taxon>Rhabditina</taxon>
        <taxon>Rhabditomorpha</taxon>
        <taxon>Strongyloidea</taxon>
        <taxon>Trichostrongylidae</taxon>
        <taxon>Teladorsagia</taxon>
    </lineage>
</organism>
<gene>
    <name evidence="1" type="ORF">TELCIR_00767</name>
</gene>
<evidence type="ECO:0000313" key="1">
    <source>
        <dbReference type="EMBL" id="PIO77117.1"/>
    </source>
</evidence>
<name>A0A2G9V3Q7_TELCI</name>